<evidence type="ECO:0000256" key="2">
    <source>
        <dbReference type="SAM" id="SignalP"/>
    </source>
</evidence>
<feature type="region of interest" description="Disordered" evidence="1">
    <location>
        <begin position="21"/>
        <end position="67"/>
    </location>
</feature>
<feature type="region of interest" description="Disordered" evidence="1">
    <location>
        <begin position="199"/>
        <end position="222"/>
    </location>
</feature>
<comment type="caution">
    <text evidence="3">The sequence shown here is derived from an EMBL/GenBank/DDBJ whole genome shotgun (WGS) entry which is preliminary data.</text>
</comment>
<evidence type="ECO:0000256" key="1">
    <source>
        <dbReference type="SAM" id="MobiDB-lite"/>
    </source>
</evidence>
<dbReference type="Proteomes" id="UP001265700">
    <property type="component" value="Unassembled WGS sequence"/>
</dbReference>
<dbReference type="EMBL" id="JAVDWU010000004">
    <property type="protein sequence ID" value="MDR7150242.1"/>
    <property type="molecule type" value="Genomic_DNA"/>
</dbReference>
<feature type="signal peptide" evidence="2">
    <location>
        <begin position="1"/>
        <end position="21"/>
    </location>
</feature>
<keyword evidence="4" id="KW-1185">Reference proteome</keyword>
<gene>
    <name evidence="3" type="ORF">J2W49_002200</name>
</gene>
<accession>A0ABU1WMU7</accession>
<feature type="chain" id="PRO_5046039282" evidence="2">
    <location>
        <begin position="22"/>
        <end position="222"/>
    </location>
</feature>
<reference evidence="3 4" key="1">
    <citation type="submission" date="2023-07" db="EMBL/GenBank/DDBJ databases">
        <title>Sorghum-associated microbial communities from plants grown in Nebraska, USA.</title>
        <authorList>
            <person name="Schachtman D."/>
        </authorList>
    </citation>
    <scope>NUCLEOTIDE SEQUENCE [LARGE SCALE GENOMIC DNA]</scope>
    <source>
        <strain evidence="3 4">4249</strain>
    </source>
</reference>
<evidence type="ECO:0000313" key="4">
    <source>
        <dbReference type="Proteomes" id="UP001265700"/>
    </source>
</evidence>
<evidence type="ECO:0000313" key="3">
    <source>
        <dbReference type="EMBL" id="MDR7150242.1"/>
    </source>
</evidence>
<dbReference type="PROSITE" id="PS51257">
    <property type="entry name" value="PROKAR_LIPOPROTEIN"/>
    <property type="match status" value="1"/>
</dbReference>
<sequence>MTRPAALLLASAMSLGLAACASSKAPDSVTAPPASTVPAPVMEPPPIAAPSPPVTSPTPAEPAPVPTPAITGTQLLALGDLISLLEHAERLRSFTPAELQNHISTMGDPGSNPVRQMQLALALSFTHQPPDTARSLGLLQRVINHTSPESATLKPLARLLAANLMNQRRLEDTVDRQSQQLRDSGRRIEQLNERLEAMRAIERSLIPRPPPPGSNGNRPSPQ</sequence>
<organism evidence="3 4">
    <name type="scientific">Hydrogenophaga palleronii</name>
    <dbReference type="NCBI Taxonomy" id="65655"/>
    <lineage>
        <taxon>Bacteria</taxon>
        <taxon>Pseudomonadati</taxon>
        <taxon>Pseudomonadota</taxon>
        <taxon>Betaproteobacteria</taxon>
        <taxon>Burkholderiales</taxon>
        <taxon>Comamonadaceae</taxon>
        <taxon>Hydrogenophaga</taxon>
    </lineage>
</organism>
<name>A0ABU1WMU7_9BURK</name>
<proteinExistence type="predicted"/>
<keyword evidence="2" id="KW-0732">Signal</keyword>
<feature type="compositionally biased region" description="Pro residues" evidence="1">
    <location>
        <begin position="41"/>
        <end position="67"/>
    </location>
</feature>
<feature type="compositionally biased region" description="Low complexity" evidence="1">
    <location>
        <begin position="21"/>
        <end position="40"/>
    </location>
</feature>
<protein>
    <submittedName>
        <fullName evidence="3">Uncharacterized protein</fullName>
    </submittedName>
</protein>